<dbReference type="Gene3D" id="3.30.110.40">
    <property type="entry name" value="TusA-like domain"/>
    <property type="match status" value="1"/>
</dbReference>
<dbReference type="InterPro" id="IPR022931">
    <property type="entry name" value="Sulphur_carrier_TusA"/>
</dbReference>
<evidence type="ECO:0000256" key="3">
    <source>
        <dbReference type="ARBA" id="ARBA00022694"/>
    </source>
</evidence>
<dbReference type="HAMAP" id="MF_00413">
    <property type="entry name" value="Thiourid_synth_A"/>
    <property type="match status" value="1"/>
</dbReference>
<feature type="domain" description="UPF0033" evidence="5">
    <location>
        <begin position="12"/>
        <end position="36"/>
    </location>
</feature>
<comment type="pathway">
    <text evidence="4">tRNA modification.</text>
</comment>
<dbReference type="GO" id="GO:0005737">
    <property type="term" value="C:cytoplasm"/>
    <property type="evidence" value="ECO:0007669"/>
    <property type="project" value="UniProtKB-SubCell"/>
</dbReference>
<feature type="active site" description="Cysteine persulfide intermediate" evidence="4">
    <location>
        <position position="19"/>
    </location>
</feature>
<evidence type="ECO:0000256" key="2">
    <source>
        <dbReference type="ARBA" id="ARBA00022490"/>
    </source>
</evidence>
<dbReference type="AlphaFoldDB" id="A0A451D982"/>
<sequence length="81" mass="9450">MKDLFMTHQFTLNTQGLRCPEPLMMIRKTMRNIKDGDILLILSDDPATIHDIPNFCRFMEHSLVATSVEILPYKFLIKKGR</sequence>
<name>A0A451D982_9GAMM</name>
<gene>
    <name evidence="4 6" type="primary">tusA</name>
    <name evidence="6" type="ORF">ERCIKOCA2762_052</name>
</gene>
<dbReference type="NCBIfam" id="NF001423">
    <property type="entry name" value="PRK00299.1"/>
    <property type="match status" value="1"/>
</dbReference>
<dbReference type="GO" id="GO:0002143">
    <property type="term" value="P:tRNA wobble position uridine thiolation"/>
    <property type="evidence" value="ECO:0007669"/>
    <property type="project" value="InterPro"/>
</dbReference>
<evidence type="ECO:0000313" key="7">
    <source>
        <dbReference type="Proteomes" id="UP000294368"/>
    </source>
</evidence>
<organism evidence="6 7">
    <name type="scientific">Candidatus Erwinia haradaeae</name>
    <dbReference type="NCBI Taxonomy" id="1922217"/>
    <lineage>
        <taxon>Bacteria</taxon>
        <taxon>Pseudomonadati</taxon>
        <taxon>Pseudomonadota</taxon>
        <taxon>Gammaproteobacteria</taxon>
        <taxon>Enterobacterales</taxon>
        <taxon>Erwiniaceae</taxon>
        <taxon>Erwinia</taxon>
    </lineage>
</organism>
<evidence type="ECO:0000313" key="6">
    <source>
        <dbReference type="EMBL" id="VFP82804.1"/>
    </source>
</evidence>
<dbReference type="GO" id="GO:0097163">
    <property type="term" value="F:sulfur carrier activity"/>
    <property type="evidence" value="ECO:0007669"/>
    <property type="project" value="UniProtKB-UniRule"/>
</dbReference>
<comment type="similarity">
    <text evidence="1 4">Belongs to the sulfur carrier protein TusA family.</text>
</comment>
<protein>
    <recommendedName>
        <fullName evidence="4">Sulfur carrier protein TusA</fullName>
    </recommendedName>
    <alternativeName>
        <fullName evidence="4">Sulfur mediator TusA</fullName>
    </alternativeName>
    <alternativeName>
        <fullName evidence="4">Sulfur transfer protein TusA</fullName>
    </alternativeName>
    <alternativeName>
        <fullName evidence="4">tRNA 2-thiouridine synthesizing protein A</fullName>
    </alternativeName>
</protein>
<dbReference type="RefSeq" id="WP_157988238.1">
    <property type="nucleotide sequence ID" value="NZ_LR217715.1"/>
</dbReference>
<dbReference type="SUPFAM" id="SSF64307">
    <property type="entry name" value="SirA-like"/>
    <property type="match status" value="1"/>
</dbReference>
<dbReference type="Pfam" id="PF01206">
    <property type="entry name" value="TusA"/>
    <property type="match status" value="1"/>
</dbReference>
<dbReference type="EMBL" id="LR217715">
    <property type="protein sequence ID" value="VFP82804.1"/>
    <property type="molecule type" value="Genomic_DNA"/>
</dbReference>
<keyword evidence="3 4" id="KW-0819">tRNA processing</keyword>
<keyword evidence="2 4" id="KW-0963">Cytoplasm</keyword>
<evidence type="ECO:0000259" key="5">
    <source>
        <dbReference type="PROSITE" id="PS01148"/>
    </source>
</evidence>
<evidence type="ECO:0000256" key="4">
    <source>
        <dbReference type="HAMAP-Rule" id="MF_00413"/>
    </source>
</evidence>
<dbReference type="PANTHER" id="PTHR33279">
    <property type="entry name" value="SULFUR CARRIER PROTEIN YEDF-RELATED"/>
    <property type="match status" value="1"/>
</dbReference>
<evidence type="ECO:0000256" key="1">
    <source>
        <dbReference type="ARBA" id="ARBA00008984"/>
    </source>
</evidence>
<reference evidence="6 7" key="1">
    <citation type="submission" date="2019-02" db="EMBL/GenBank/DDBJ databases">
        <authorList>
            <person name="Manzano-Marin A."/>
            <person name="Manzano-Marin A."/>
        </authorList>
    </citation>
    <scope>NUCLEOTIDE SEQUENCE [LARGE SCALE GENOMIC DNA]</scope>
    <source>
        <strain evidence="6 7">ErCikochiana</strain>
    </source>
</reference>
<accession>A0A451D982</accession>
<comment type="function">
    <text evidence="4">Sulfur carrier protein involved in sulfur trafficking in the cell. Part of a sulfur-relay system required for 2-thiolation during synthesis of 2-thiouridine of the modified wobble base 5-methylaminomethyl-2-thiouridine (mnm(5)s(2)U) in tRNA. Interacts with IscS and stimulates its cysteine desulfurase activity. Accepts an activated sulfur from IscS, which is then transferred to TusD, and thus determines the direction of sulfur flow from IscS to 2-thiouridine formation. Also appears to be involved in sulfur transfer for the biosynthesis of molybdopterin.</text>
</comment>
<dbReference type="InterPro" id="IPR036868">
    <property type="entry name" value="TusA-like_sf"/>
</dbReference>
<dbReference type="InterPro" id="IPR001455">
    <property type="entry name" value="TusA-like"/>
</dbReference>
<comment type="subunit">
    <text evidence="4">Interacts with IscS.</text>
</comment>
<dbReference type="PROSITE" id="PS01148">
    <property type="entry name" value="UPF0033"/>
    <property type="match status" value="1"/>
</dbReference>
<dbReference type="Proteomes" id="UP000294368">
    <property type="component" value="Chromosome"/>
</dbReference>
<comment type="subcellular location">
    <subcellularLocation>
        <location evidence="4">Cytoplasm</location>
    </subcellularLocation>
</comment>
<dbReference type="PANTHER" id="PTHR33279:SF2">
    <property type="entry name" value="SULFUR CARRIER PROTEIN TUSA"/>
    <property type="match status" value="1"/>
</dbReference>
<dbReference type="OrthoDB" id="9797352at2"/>
<proteinExistence type="inferred from homology"/>